<evidence type="ECO:0000259" key="1">
    <source>
        <dbReference type="Pfam" id="PF01523"/>
    </source>
</evidence>
<dbReference type="InterPro" id="IPR035068">
    <property type="entry name" value="TldD/PmbA_N"/>
</dbReference>
<sequence>MKDVLMNIFEKTVSKSRNKGLDEVEFYGEWIRSLNIDISRDKVKSMKSSFNVTYGIHGCIGKRIGSIGSRNLEADLDTLLEKLVSIAKSNPEDPYFPGFAKGYSRGFEPKTVDKRLVDIDSEYVLEILNNAMSSSRESALKNGAEEVIVSEGGLRIDNYGVLIGNSNGETLYHEYTLFDIGYTVKSRAGGEESSFTMMISNRMLDESEVMKEAVRAGEYSVKFMKAKPVESGTYRVLLDHYMTALFVATALQPAFSAHEVQENRSPLKGRIGQEVLSSSITIVDDPFIDYGIGSRSFDDEGIRCSKKAVVEKGVLKTILYNYYTASRDRTLSTGNAIRANPGVLTRPGFTNLVIQPLSNLSSFDEMASSGRVLVVHGMIGYWMSNYVNGLTQATVSHGLLYVNGEVKQAVKNVVIGGNIYDWMGSSLLALSKDVVKVSNIYTPALLIENVRVAG</sequence>
<feature type="domain" description="Metalloprotease TldD/E C-terminal" evidence="2">
    <location>
        <begin position="231"/>
        <end position="454"/>
    </location>
</feature>
<dbReference type="GO" id="GO:0005829">
    <property type="term" value="C:cytosol"/>
    <property type="evidence" value="ECO:0007669"/>
    <property type="project" value="TreeGrafter"/>
</dbReference>
<dbReference type="AlphaFoldDB" id="A0A7C4D7S4"/>
<organism evidence="3">
    <name type="scientific">Staphylothermus marinus</name>
    <dbReference type="NCBI Taxonomy" id="2280"/>
    <lineage>
        <taxon>Archaea</taxon>
        <taxon>Thermoproteota</taxon>
        <taxon>Thermoprotei</taxon>
        <taxon>Desulfurococcales</taxon>
        <taxon>Desulfurococcaceae</taxon>
        <taxon>Staphylothermus</taxon>
    </lineage>
</organism>
<evidence type="ECO:0000313" key="3">
    <source>
        <dbReference type="EMBL" id="HGM59100.1"/>
    </source>
</evidence>
<comment type="caution">
    <text evidence="3">The sequence shown here is derived from an EMBL/GenBank/DDBJ whole genome shotgun (WGS) entry which is preliminary data.</text>
</comment>
<name>A0A7C4D7S4_STAMA</name>
<accession>A0A7C4D7S4</accession>
<dbReference type="EMBL" id="DTBJ01000051">
    <property type="protein sequence ID" value="HGM59100.1"/>
    <property type="molecule type" value="Genomic_DNA"/>
</dbReference>
<dbReference type="Pfam" id="PF19289">
    <property type="entry name" value="PmbA_TldD_3rd"/>
    <property type="match status" value="1"/>
</dbReference>
<protein>
    <submittedName>
        <fullName evidence="3">TldD/PmbA family protein</fullName>
    </submittedName>
</protein>
<dbReference type="Pfam" id="PF01523">
    <property type="entry name" value="PmbA_TldD_1st"/>
    <property type="match status" value="1"/>
</dbReference>
<dbReference type="InterPro" id="IPR036059">
    <property type="entry name" value="TldD/PmbA_sf"/>
</dbReference>
<dbReference type="InterPro" id="IPR002510">
    <property type="entry name" value="Metalloprtase-TldD/E_N"/>
</dbReference>
<dbReference type="GO" id="GO:0008237">
    <property type="term" value="F:metallopeptidase activity"/>
    <property type="evidence" value="ECO:0007669"/>
    <property type="project" value="InterPro"/>
</dbReference>
<dbReference type="PANTHER" id="PTHR43421">
    <property type="entry name" value="METALLOPROTEASE PMBA"/>
    <property type="match status" value="1"/>
</dbReference>
<reference evidence="3" key="1">
    <citation type="journal article" date="2020" name="mSystems">
        <title>Genome- and Community-Level Interaction Insights into Carbon Utilization and Element Cycling Functions of Hydrothermarchaeota in Hydrothermal Sediment.</title>
        <authorList>
            <person name="Zhou Z."/>
            <person name="Liu Y."/>
            <person name="Xu W."/>
            <person name="Pan J."/>
            <person name="Luo Z.H."/>
            <person name="Li M."/>
        </authorList>
    </citation>
    <scope>NUCLEOTIDE SEQUENCE [LARGE SCALE GENOMIC DNA]</scope>
    <source>
        <strain evidence="3">SpSt-642</strain>
    </source>
</reference>
<evidence type="ECO:0000259" key="2">
    <source>
        <dbReference type="Pfam" id="PF19289"/>
    </source>
</evidence>
<dbReference type="SUPFAM" id="SSF111283">
    <property type="entry name" value="Putative modulator of DNA gyrase, PmbA/TldD"/>
    <property type="match status" value="1"/>
</dbReference>
<dbReference type="Gene3D" id="3.30.2290.10">
    <property type="entry name" value="PmbA/TldD superfamily"/>
    <property type="match status" value="1"/>
</dbReference>
<dbReference type="GO" id="GO:0006508">
    <property type="term" value="P:proteolysis"/>
    <property type="evidence" value="ECO:0007669"/>
    <property type="project" value="InterPro"/>
</dbReference>
<dbReference type="InterPro" id="IPR047657">
    <property type="entry name" value="PmbA"/>
</dbReference>
<proteinExistence type="predicted"/>
<feature type="domain" description="Metalloprotease TldD/E N-terminal" evidence="1">
    <location>
        <begin position="24"/>
        <end position="87"/>
    </location>
</feature>
<dbReference type="InterPro" id="IPR045569">
    <property type="entry name" value="Metalloprtase-TldD/E_C"/>
</dbReference>
<gene>
    <name evidence="3" type="ORF">ENU14_05930</name>
</gene>
<dbReference type="PANTHER" id="PTHR43421:SF1">
    <property type="entry name" value="METALLOPROTEASE PMBA"/>
    <property type="match status" value="1"/>
</dbReference>